<keyword evidence="3 6" id="KW-0812">Transmembrane</keyword>
<feature type="transmembrane region" description="Helical" evidence="6">
    <location>
        <begin position="55"/>
        <end position="75"/>
    </location>
</feature>
<keyword evidence="4 6" id="KW-1133">Transmembrane helix</keyword>
<evidence type="ECO:0000256" key="2">
    <source>
        <dbReference type="ARBA" id="ARBA00009142"/>
    </source>
</evidence>
<organism evidence="7 8">
    <name type="scientific">Crossiella cryophila</name>
    <dbReference type="NCBI Taxonomy" id="43355"/>
    <lineage>
        <taxon>Bacteria</taxon>
        <taxon>Bacillati</taxon>
        <taxon>Actinomycetota</taxon>
        <taxon>Actinomycetes</taxon>
        <taxon>Pseudonocardiales</taxon>
        <taxon>Pseudonocardiaceae</taxon>
        <taxon>Crossiella</taxon>
    </lineage>
</organism>
<dbReference type="InterPro" id="IPR002781">
    <property type="entry name" value="TM_pro_TauE-like"/>
</dbReference>
<feature type="transmembrane region" description="Helical" evidence="6">
    <location>
        <begin position="109"/>
        <end position="128"/>
    </location>
</feature>
<keyword evidence="8" id="KW-1185">Reference proteome</keyword>
<dbReference type="EMBL" id="JACHMH010000001">
    <property type="protein sequence ID" value="MBB4675239.1"/>
    <property type="molecule type" value="Genomic_DNA"/>
</dbReference>
<comment type="subcellular location">
    <subcellularLocation>
        <location evidence="6">Cell membrane</location>
        <topology evidence="6">Multi-pass membrane protein</topology>
    </subcellularLocation>
    <subcellularLocation>
        <location evidence="1">Membrane</location>
        <topology evidence="1">Multi-pass membrane protein</topology>
    </subcellularLocation>
</comment>
<dbReference type="PANTHER" id="PTHR43701:SF2">
    <property type="entry name" value="MEMBRANE TRANSPORTER PROTEIN YJNA-RELATED"/>
    <property type="match status" value="1"/>
</dbReference>
<keyword evidence="5 6" id="KW-0472">Membrane</keyword>
<reference evidence="7 8" key="1">
    <citation type="submission" date="2020-08" db="EMBL/GenBank/DDBJ databases">
        <title>Sequencing the genomes of 1000 actinobacteria strains.</title>
        <authorList>
            <person name="Klenk H.-P."/>
        </authorList>
    </citation>
    <scope>NUCLEOTIDE SEQUENCE [LARGE SCALE GENOMIC DNA]</scope>
    <source>
        <strain evidence="7 8">DSM 44230</strain>
    </source>
</reference>
<evidence type="ECO:0000256" key="4">
    <source>
        <dbReference type="ARBA" id="ARBA00022989"/>
    </source>
</evidence>
<evidence type="ECO:0000256" key="6">
    <source>
        <dbReference type="RuleBase" id="RU363041"/>
    </source>
</evidence>
<gene>
    <name evidence="7" type="ORF">HNR67_001357</name>
</gene>
<feature type="transmembrane region" description="Helical" evidence="6">
    <location>
        <begin position="174"/>
        <end position="193"/>
    </location>
</feature>
<evidence type="ECO:0000256" key="3">
    <source>
        <dbReference type="ARBA" id="ARBA00022692"/>
    </source>
</evidence>
<dbReference type="InterPro" id="IPR051598">
    <property type="entry name" value="TSUP/Inactive_protease-like"/>
</dbReference>
<dbReference type="AlphaFoldDB" id="A0A7W7C647"/>
<feature type="transmembrane region" description="Helical" evidence="6">
    <location>
        <begin position="238"/>
        <end position="256"/>
    </location>
</feature>
<evidence type="ECO:0000313" key="8">
    <source>
        <dbReference type="Proteomes" id="UP000533598"/>
    </source>
</evidence>
<sequence>MPADAPTESPRPHAVRLMLIGLAAGVLAGLFGVGGGIVIVPALTALCGRDQRQAVGTSVMAIGPLAISGTVGYLYAGEVDVYIAVPLALGTMIGAWLGAALLDRVPLALLRWLYAALALATAIRFLTVPGVTSGPVEHDLLALSLLIPVGVPIGVLAGLTGIGGSTAMVPVMQLGYGVGAAMAKGTSLLVVLPSSVLGAWRNARNGNGSLRDAAWIGGAGAFTAIGTSFLSVSLDPRLSDLLFGGLLVLISIRTVWPDLRRRGTRSG</sequence>
<feature type="transmembrane region" description="Helical" evidence="6">
    <location>
        <begin position="213"/>
        <end position="231"/>
    </location>
</feature>
<proteinExistence type="inferred from homology"/>
<dbReference type="RefSeq" id="WP_185001245.1">
    <property type="nucleotide sequence ID" value="NZ_BAAAUI010000053.1"/>
</dbReference>
<dbReference type="PANTHER" id="PTHR43701">
    <property type="entry name" value="MEMBRANE TRANSPORTER PROTEIN MJ0441-RELATED"/>
    <property type="match status" value="1"/>
</dbReference>
<evidence type="ECO:0000313" key="7">
    <source>
        <dbReference type="EMBL" id="MBB4675239.1"/>
    </source>
</evidence>
<dbReference type="GO" id="GO:0005886">
    <property type="term" value="C:plasma membrane"/>
    <property type="evidence" value="ECO:0007669"/>
    <property type="project" value="UniProtKB-SubCell"/>
</dbReference>
<keyword evidence="6" id="KW-1003">Cell membrane</keyword>
<evidence type="ECO:0000256" key="5">
    <source>
        <dbReference type="ARBA" id="ARBA00023136"/>
    </source>
</evidence>
<evidence type="ECO:0000256" key="1">
    <source>
        <dbReference type="ARBA" id="ARBA00004141"/>
    </source>
</evidence>
<name>A0A7W7C647_9PSEU</name>
<feature type="transmembrane region" description="Helical" evidence="6">
    <location>
        <begin position="81"/>
        <end position="102"/>
    </location>
</feature>
<accession>A0A7W7C647</accession>
<comment type="similarity">
    <text evidence="2 6">Belongs to the 4-toluene sulfonate uptake permease (TSUP) (TC 2.A.102) family.</text>
</comment>
<dbReference type="Pfam" id="PF01925">
    <property type="entry name" value="TauE"/>
    <property type="match status" value="2"/>
</dbReference>
<feature type="transmembrane region" description="Helical" evidence="6">
    <location>
        <begin position="140"/>
        <end position="162"/>
    </location>
</feature>
<feature type="transmembrane region" description="Helical" evidence="6">
    <location>
        <begin position="20"/>
        <end position="43"/>
    </location>
</feature>
<dbReference type="Proteomes" id="UP000533598">
    <property type="component" value="Unassembled WGS sequence"/>
</dbReference>
<comment type="caution">
    <text evidence="7">The sequence shown here is derived from an EMBL/GenBank/DDBJ whole genome shotgun (WGS) entry which is preliminary data.</text>
</comment>
<protein>
    <recommendedName>
        <fullName evidence="6">Probable membrane transporter protein</fullName>
    </recommendedName>
</protein>